<dbReference type="GO" id="GO:0015074">
    <property type="term" value="P:DNA integration"/>
    <property type="evidence" value="ECO:0007669"/>
    <property type="project" value="InterPro"/>
</dbReference>
<evidence type="ECO:0000259" key="1">
    <source>
        <dbReference type="PROSITE" id="PS50994"/>
    </source>
</evidence>
<dbReference type="Pfam" id="PF25597">
    <property type="entry name" value="SH3_retrovirus"/>
    <property type="match status" value="1"/>
</dbReference>
<reference evidence="2" key="2">
    <citation type="journal article" date="2024" name="Plant">
        <title>Genomic evolution and insights into agronomic trait innovations of Sesamum species.</title>
        <authorList>
            <person name="Miao H."/>
            <person name="Wang L."/>
            <person name="Qu L."/>
            <person name="Liu H."/>
            <person name="Sun Y."/>
            <person name="Le M."/>
            <person name="Wang Q."/>
            <person name="Wei S."/>
            <person name="Zheng Y."/>
            <person name="Lin W."/>
            <person name="Duan Y."/>
            <person name="Cao H."/>
            <person name="Xiong S."/>
            <person name="Wang X."/>
            <person name="Wei L."/>
            <person name="Li C."/>
            <person name="Ma Q."/>
            <person name="Ju M."/>
            <person name="Zhao R."/>
            <person name="Li G."/>
            <person name="Mu C."/>
            <person name="Tian Q."/>
            <person name="Mei H."/>
            <person name="Zhang T."/>
            <person name="Gao T."/>
            <person name="Zhang H."/>
        </authorList>
    </citation>
    <scope>NUCLEOTIDE SEQUENCE</scope>
    <source>
        <strain evidence="2">G01</strain>
    </source>
</reference>
<dbReference type="InterPro" id="IPR057670">
    <property type="entry name" value="SH3_retrovirus"/>
</dbReference>
<name>A0AAW2IP09_9LAMI</name>
<dbReference type="EMBL" id="JACGWK010001711">
    <property type="protein sequence ID" value="KAL0283601.1"/>
    <property type="molecule type" value="Genomic_DNA"/>
</dbReference>
<reference evidence="2" key="1">
    <citation type="submission" date="2020-06" db="EMBL/GenBank/DDBJ databases">
        <authorList>
            <person name="Li T."/>
            <person name="Hu X."/>
            <person name="Zhang T."/>
            <person name="Song X."/>
            <person name="Zhang H."/>
            <person name="Dai N."/>
            <person name="Sheng W."/>
            <person name="Hou X."/>
            <person name="Wei L."/>
        </authorList>
    </citation>
    <scope>NUCLEOTIDE SEQUENCE</scope>
    <source>
        <strain evidence="2">G01</strain>
        <tissue evidence="2">Leaf</tissue>
    </source>
</reference>
<evidence type="ECO:0000313" key="2">
    <source>
        <dbReference type="EMBL" id="KAL0283601.1"/>
    </source>
</evidence>
<dbReference type="AlphaFoldDB" id="A0AAW2IP09"/>
<accession>A0AAW2IP09</accession>
<gene>
    <name evidence="2" type="ORF">Sangu_2878200</name>
</gene>
<dbReference type="PANTHER" id="PTHR42648">
    <property type="entry name" value="TRANSPOSASE, PUTATIVE-RELATED"/>
    <property type="match status" value="1"/>
</dbReference>
<dbReference type="InterPro" id="IPR001584">
    <property type="entry name" value="Integrase_cat-core"/>
</dbReference>
<dbReference type="PANTHER" id="PTHR42648:SF27">
    <property type="entry name" value="RNA-DIRECTED DNA POLYMERASE"/>
    <property type="match status" value="1"/>
</dbReference>
<dbReference type="SUPFAM" id="SSF53098">
    <property type="entry name" value="Ribonuclease H-like"/>
    <property type="match status" value="1"/>
</dbReference>
<dbReference type="PROSITE" id="PS50994">
    <property type="entry name" value="INTEGRASE"/>
    <property type="match status" value="1"/>
</dbReference>
<proteinExistence type="predicted"/>
<dbReference type="InterPro" id="IPR039537">
    <property type="entry name" value="Retrotran_Ty1/copia-like"/>
</dbReference>
<dbReference type="GO" id="GO:0003676">
    <property type="term" value="F:nucleic acid binding"/>
    <property type="evidence" value="ECO:0007669"/>
    <property type="project" value="InterPro"/>
</dbReference>
<dbReference type="Gene3D" id="3.30.420.10">
    <property type="entry name" value="Ribonuclease H-like superfamily/Ribonuclease H"/>
    <property type="match status" value="1"/>
</dbReference>
<sequence length="372" mass="42766">MIKKPFVGQSALASGLLDIIHMDVCGPLNTLAREGYSYFITFTNEHSWYGCIYLMRYKSKAFGRFKQYRLEVENQNWPLRQRVLSGEFIDYLKENGIISQWTPFGMPQLNGLAERRNQTLLDMVQHITSFTKLPPSFWDYALETTIKLLNATLSITVPRTLYEIWHGSPAYIERLVGDKLDSRSSLCRFVGYLEETAGYYFYNPSEQKVSVSRNKIFLEEGFPMDSRRYEVLLDETSEAPQQNNATSFEPMVSTDSVLVLHRSTRESRPPNRYGFLGLTSQLDIDPRTYAEAMSDIHSDKWLDAMRSVMDSIGSNQVWTLVDPPKCVKSIGCKWVYKCKLGAEGRLLSSRVGLWKNDILNDLGLILRKSIHL</sequence>
<organism evidence="2">
    <name type="scientific">Sesamum angustifolium</name>
    <dbReference type="NCBI Taxonomy" id="2727405"/>
    <lineage>
        <taxon>Eukaryota</taxon>
        <taxon>Viridiplantae</taxon>
        <taxon>Streptophyta</taxon>
        <taxon>Embryophyta</taxon>
        <taxon>Tracheophyta</taxon>
        <taxon>Spermatophyta</taxon>
        <taxon>Magnoliopsida</taxon>
        <taxon>eudicotyledons</taxon>
        <taxon>Gunneridae</taxon>
        <taxon>Pentapetalae</taxon>
        <taxon>asterids</taxon>
        <taxon>lamiids</taxon>
        <taxon>Lamiales</taxon>
        <taxon>Pedaliaceae</taxon>
        <taxon>Sesamum</taxon>
    </lineage>
</organism>
<feature type="domain" description="Integrase catalytic" evidence="1">
    <location>
        <begin position="1"/>
        <end position="169"/>
    </location>
</feature>
<comment type="caution">
    <text evidence="2">The sequence shown here is derived from an EMBL/GenBank/DDBJ whole genome shotgun (WGS) entry which is preliminary data.</text>
</comment>
<dbReference type="InterPro" id="IPR012337">
    <property type="entry name" value="RNaseH-like_sf"/>
</dbReference>
<dbReference type="InterPro" id="IPR036397">
    <property type="entry name" value="RNaseH_sf"/>
</dbReference>
<protein>
    <recommendedName>
        <fullName evidence="1">Integrase catalytic domain-containing protein</fullName>
    </recommendedName>
</protein>